<dbReference type="InterPro" id="IPR006750">
    <property type="entry name" value="YdcZ"/>
</dbReference>
<dbReference type="GO" id="GO:0005886">
    <property type="term" value="C:plasma membrane"/>
    <property type="evidence" value="ECO:0007669"/>
    <property type="project" value="TreeGrafter"/>
</dbReference>
<feature type="transmembrane region" description="Helical" evidence="1">
    <location>
        <begin position="90"/>
        <end position="108"/>
    </location>
</feature>
<keyword evidence="1" id="KW-0812">Transmembrane</keyword>
<feature type="transmembrane region" description="Helical" evidence="1">
    <location>
        <begin position="115"/>
        <end position="139"/>
    </location>
</feature>
<organism evidence="2 3">
    <name type="scientific">Actinobacillus ureae ATCC 25976</name>
    <dbReference type="NCBI Taxonomy" id="887324"/>
    <lineage>
        <taxon>Bacteria</taxon>
        <taxon>Pseudomonadati</taxon>
        <taxon>Pseudomonadota</taxon>
        <taxon>Gammaproteobacteria</taxon>
        <taxon>Pasteurellales</taxon>
        <taxon>Pasteurellaceae</taxon>
        <taxon>Actinobacillus</taxon>
    </lineage>
</organism>
<sequence>MVLAAYKRSDFKRILQMFLPYILLALVAGSALASQAAINSRLAQAMLGQPLVAATISFATGTIALLLFCFWKTDLSGALQQLPSQPFWKLLGGILGAGFVFTTVFLAPKIGITNMLFFIIVGQLVTGAIIDHFGLFGMVARPFQLNQLIGLLTVACGLGIYFLARK</sequence>
<evidence type="ECO:0000313" key="3">
    <source>
        <dbReference type="Proteomes" id="UP000005467"/>
    </source>
</evidence>
<feature type="transmembrane region" description="Helical" evidence="1">
    <location>
        <begin position="50"/>
        <end position="70"/>
    </location>
</feature>
<name>E8KHY9_9PAST</name>
<keyword evidence="3" id="KW-1185">Reference proteome</keyword>
<dbReference type="PANTHER" id="PTHR34821:SF2">
    <property type="entry name" value="INNER MEMBRANE PROTEIN YDCZ"/>
    <property type="match status" value="1"/>
</dbReference>
<dbReference type="HOGENOM" id="CLU_068878_1_2_6"/>
<protein>
    <submittedName>
        <fullName evidence="2">Uncharacterized protein</fullName>
    </submittedName>
</protein>
<evidence type="ECO:0000256" key="1">
    <source>
        <dbReference type="SAM" id="Phobius"/>
    </source>
</evidence>
<dbReference type="PANTHER" id="PTHR34821">
    <property type="entry name" value="INNER MEMBRANE PROTEIN YDCZ"/>
    <property type="match status" value="1"/>
</dbReference>
<accession>E8KHY9</accession>
<dbReference type="AlphaFoldDB" id="E8KHY9"/>
<gene>
    <name evidence="2" type="ORF">HMPREF0027_1456</name>
</gene>
<dbReference type="Proteomes" id="UP000005467">
    <property type="component" value="Unassembled WGS sequence"/>
</dbReference>
<proteinExistence type="predicted"/>
<feature type="transmembrane region" description="Helical" evidence="1">
    <location>
        <begin position="18"/>
        <end position="38"/>
    </location>
</feature>
<dbReference type="Pfam" id="PF04657">
    <property type="entry name" value="DMT_YdcZ"/>
    <property type="match status" value="1"/>
</dbReference>
<keyword evidence="1" id="KW-1133">Transmembrane helix</keyword>
<comment type="caution">
    <text evidence="2">The sequence shown here is derived from an EMBL/GenBank/DDBJ whole genome shotgun (WGS) entry which is preliminary data.</text>
</comment>
<reference evidence="2 3" key="1">
    <citation type="submission" date="2011-01" db="EMBL/GenBank/DDBJ databases">
        <authorList>
            <person name="Muzny D."/>
            <person name="Qin X."/>
            <person name="Deng J."/>
            <person name="Jiang H."/>
            <person name="Liu Y."/>
            <person name="Qu J."/>
            <person name="Song X.-Z."/>
            <person name="Zhang L."/>
            <person name="Thornton R."/>
            <person name="Coyle M."/>
            <person name="Francisco L."/>
            <person name="Jackson L."/>
            <person name="Javaid M."/>
            <person name="Korchina V."/>
            <person name="Kovar C."/>
            <person name="Mata R."/>
            <person name="Mathew T."/>
            <person name="Ngo R."/>
            <person name="Nguyen L."/>
            <person name="Nguyen N."/>
            <person name="Okwuonu G."/>
            <person name="Ongeri F."/>
            <person name="Pham C."/>
            <person name="Simmons D."/>
            <person name="Wilczek-Boney K."/>
            <person name="Hale W."/>
            <person name="Jakkamsetti A."/>
            <person name="Pham P."/>
            <person name="Ruth R."/>
            <person name="San Lucas F."/>
            <person name="Warren J."/>
            <person name="Zhang J."/>
            <person name="Zhao Z."/>
            <person name="Zhou C."/>
            <person name="Zhu D."/>
            <person name="Lee S."/>
            <person name="Bess C."/>
            <person name="Blankenburg K."/>
            <person name="Forbes L."/>
            <person name="Fu Q."/>
            <person name="Gubbala S."/>
            <person name="Hirani K."/>
            <person name="Jayaseelan J.C."/>
            <person name="Lara F."/>
            <person name="Munidasa M."/>
            <person name="Palculict T."/>
            <person name="Patil S."/>
            <person name="Pu L.-L."/>
            <person name="Saada N."/>
            <person name="Tang L."/>
            <person name="Weissenberger G."/>
            <person name="Zhu Y."/>
            <person name="Hemphill L."/>
            <person name="Shang Y."/>
            <person name="Youmans B."/>
            <person name="Ayvaz T."/>
            <person name="Ross M."/>
            <person name="Santibanez J."/>
            <person name="Aqrawi P."/>
            <person name="Gross S."/>
            <person name="Joshi V."/>
            <person name="Fowler G."/>
            <person name="Nazareth L."/>
            <person name="Reid J."/>
            <person name="Worley K."/>
            <person name="Petrosino J."/>
            <person name="Highlander S."/>
            <person name="Gibbs R."/>
        </authorList>
    </citation>
    <scope>NUCLEOTIDE SEQUENCE [LARGE SCALE GENOMIC DNA]</scope>
    <source>
        <strain evidence="2 3">ATCC 25976</strain>
    </source>
</reference>
<evidence type="ECO:0000313" key="2">
    <source>
        <dbReference type="EMBL" id="EFX91483.1"/>
    </source>
</evidence>
<keyword evidence="1" id="KW-0472">Membrane</keyword>
<dbReference type="EMBL" id="AEVG01000102">
    <property type="protein sequence ID" value="EFX91483.1"/>
    <property type="molecule type" value="Genomic_DNA"/>
</dbReference>
<feature type="transmembrane region" description="Helical" evidence="1">
    <location>
        <begin position="145"/>
        <end position="164"/>
    </location>
</feature>